<evidence type="ECO:0000259" key="9">
    <source>
        <dbReference type="Pfam" id="PF13742"/>
    </source>
</evidence>
<protein>
    <recommendedName>
        <fullName evidence="5">Exodeoxyribonuclease 7 large subunit</fullName>
        <ecNumber evidence="5">3.1.11.6</ecNumber>
    </recommendedName>
    <alternativeName>
        <fullName evidence="5">Exodeoxyribonuclease VII large subunit</fullName>
        <shortName evidence="5">Exonuclease VII large subunit</shortName>
    </alternativeName>
</protein>
<comment type="similarity">
    <text evidence="5 6">Belongs to the XseA family.</text>
</comment>
<organism evidence="10 11">
    <name type="scientific">Methylomonas fluvii</name>
    <dbReference type="NCBI Taxonomy" id="1854564"/>
    <lineage>
        <taxon>Bacteria</taxon>
        <taxon>Pseudomonadati</taxon>
        <taxon>Pseudomonadota</taxon>
        <taxon>Gammaproteobacteria</taxon>
        <taxon>Methylococcales</taxon>
        <taxon>Methylococcaceae</taxon>
        <taxon>Methylomonas</taxon>
    </lineage>
</organism>
<keyword evidence="11" id="KW-1185">Reference proteome</keyword>
<evidence type="ECO:0000256" key="3">
    <source>
        <dbReference type="ARBA" id="ARBA00022801"/>
    </source>
</evidence>
<dbReference type="Pfam" id="PF02601">
    <property type="entry name" value="Exonuc_VII_L"/>
    <property type="match status" value="1"/>
</dbReference>
<keyword evidence="3 5" id="KW-0378">Hydrolase</keyword>
<dbReference type="InterPro" id="IPR025824">
    <property type="entry name" value="OB-fold_nuc-bd_dom"/>
</dbReference>
<proteinExistence type="inferred from homology"/>
<name>A0ABR9DJK4_9GAMM</name>
<evidence type="ECO:0000256" key="6">
    <source>
        <dbReference type="RuleBase" id="RU004355"/>
    </source>
</evidence>
<evidence type="ECO:0000256" key="2">
    <source>
        <dbReference type="ARBA" id="ARBA00022722"/>
    </source>
</evidence>
<comment type="subcellular location">
    <subcellularLocation>
        <location evidence="5 6">Cytoplasm</location>
    </subcellularLocation>
</comment>
<gene>
    <name evidence="5" type="primary">xseA</name>
    <name evidence="10" type="ORF">EBB_18685</name>
</gene>
<dbReference type="EC" id="3.1.11.6" evidence="5"/>
<dbReference type="CDD" id="cd04489">
    <property type="entry name" value="ExoVII_LU_OBF"/>
    <property type="match status" value="1"/>
</dbReference>
<dbReference type="PANTHER" id="PTHR30008">
    <property type="entry name" value="EXODEOXYRIBONUCLEASE 7 LARGE SUBUNIT"/>
    <property type="match status" value="1"/>
</dbReference>
<keyword evidence="4 5" id="KW-0269">Exonuclease</keyword>
<dbReference type="Proteomes" id="UP000641152">
    <property type="component" value="Unassembled WGS sequence"/>
</dbReference>
<dbReference type="NCBIfam" id="TIGR00237">
    <property type="entry name" value="xseA"/>
    <property type="match status" value="1"/>
</dbReference>
<comment type="catalytic activity">
    <reaction evidence="5 6">
        <text>Exonucleolytic cleavage in either 5'- to 3'- or 3'- to 5'-direction to yield nucleoside 5'-phosphates.</text>
        <dbReference type="EC" id="3.1.11.6"/>
    </reaction>
</comment>
<evidence type="ECO:0000256" key="1">
    <source>
        <dbReference type="ARBA" id="ARBA00022490"/>
    </source>
</evidence>
<evidence type="ECO:0000259" key="8">
    <source>
        <dbReference type="Pfam" id="PF02601"/>
    </source>
</evidence>
<feature type="domain" description="Exonuclease VII large subunit C-terminal" evidence="8">
    <location>
        <begin position="124"/>
        <end position="438"/>
    </location>
</feature>
<accession>A0ABR9DJK4</accession>
<sequence>MSNSEHIFSVSQLNREAKRLLASHFLTVQVQGEISNLSLPSSGHYYFTLKDAQAQIRCAMFKGQQQRLRFKPANGNLVVATAQVSLYEPRGDYQLVVEQLAEAGDGALRLAYERLKQKLLLEGLFEQNRKKPLPQLPKQIGVITSASGAAIHDILSVLKRRFPAIPVLIYPVAVQGESAKFEISAALAAANKQALVDVIILARGGGSLEDLWAFNEESVARAVAASGIPVISAVGHEVDFSIADFVADLRAPTPSAAAECAVPDQSAWLNRFAAIERQLTRQMQDKLQQQQLHLTWLNKALQTQHPGEKLQRNAQRLDELEQRLNRAAQAGLEQRRQRLALNAQRLNGQQPLTSVQGYRQQLDYFQQRLSRSMHIKLTTLKSRHHATAQTLHAISPLATLERGYAIVQRHESSQLVKSVKQLAKLELLDIRMADGRIVSRVDQVIAD</sequence>
<dbReference type="EMBL" id="JACXST010000003">
    <property type="protein sequence ID" value="MBD9362498.1"/>
    <property type="molecule type" value="Genomic_DNA"/>
</dbReference>
<keyword evidence="2 5" id="KW-0540">Nuclease</keyword>
<comment type="caution">
    <text evidence="10">The sequence shown here is derived from an EMBL/GenBank/DDBJ whole genome shotgun (WGS) entry which is preliminary data.</text>
</comment>
<dbReference type="PANTHER" id="PTHR30008:SF0">
    <property type="entry name" value="EXODEOXYRIBONUCLEASE 7 LARGE SUBUNIT"/>
    <property type="match status" value="1"/>
</dbReference>
<reference evidence="10 11" key="1">
    <citation type="submission" date="2020-09" db="EMBL/GenBank/DDBJ databases">
        <title>Methylomonas albis sp. nov. and Methylomonas fluvii sp. nov.: Two cold-adapted methanotrophs from the River Elbe and an amended description of Methylovulum psychrotolerans strain Eb1.</title>
        <authorList>
            <person name="Bussmann I.K."/>
            <person name="Klings K.-W."/>
            <person name="Warnstedt J."/>
            <person name="Hoppert M."/>
            <person name="Saborowski A."/>
            <person name="Horn F."/>
            <person name="Liebner S."/>
        </authorList>
    </citation>
    <scope>NUCLEOTIDE SEQUENCE [LARGE SCALE GENOMIC DNA]</scope>
    <source>
        <strain evidence="10 11">EbB</strain>
    </source>
</reference>
<dbReference type="HAMAP" id="MF_00378">
    <property type="entry name" value="Exonuc_7_L"/>
    <property type="match status" value="1"/>
</dbReference>
<evidence type="ECO:0000256" key="7">
    <source>
        <dbReference type="SAM" id="Coils"/>
    </source>
</evidence>
<dbReference type="RefSeq" id="WP_192395271.1">
    <property type="nucleotide sequence ID" value="NZ_CAJHIU010000003.1"/>
</dbReference>
<keyword evidence="7" id="KW-0175">Coiled coil</keyword>
<keyword evidence="1 5" id="KW-0963">Cytoplasm</keyword>
<evidence type="ECO:0000313" key="11">
    <source>
        <dbReference type="Proteomes" id="UP000641152"/>
    </source>
</evidence>
<dbReference type="InterPro" id="IPR003753">
    <property type="entry name" value="Exonuc_VII_L"/>
</dbReference>
<dbReference type="Pfam" id="PF13742">
    <property type="entry name" value="tRNA_anti_2"/>
    <property type="match status" value="1"/>
</dbReference>
<evidence type="ECO:0000256" key="4">
    <source>
        <dbReference type="ARBA" id="ARBA00022839"/>
    </source>
</evidence>
<comment type="subunit">
    <text evidence="5">Heterooligomer composed of large and small subunits.</text>
</comment>
<feature type="domain" description="OB-fold nucleic acid binding" evidence="9">
    <location>
        <begin position="8"/>
        <end position="100"/>
    </location>
</feature>
<comment type="function">
    <text evidence="5">Bidirectionally degrades single-stranded DNA into large acid-insoluble oligonucleotides, which are then degraded further into small acid-soluble oligonucleotides.</text>
</comment>
<dbReference type="InterPro" id="IPR020579">
    <property type="entry name" value="Exonuc_VII_lsu_C"/>
</dbReference>
<evidence type="ECO:0000256" key="5">
    <source>
        <dbReference type="HAMAP-Rule" id="MF_00378"/>
    </source>
</evidence>
<feature type="coiled-coil region" evidence="7">
    <location>
        <begin position="307"/>
        <end position="349"/>
    </location>
</feature>
<evidence type="ECO:0000313" key="10">
    <source>
        <dbReference type="EMBL" id="MBD9362498.1"/>
    </source>
</evidence>